<proteinExistence type="predicted"/>
<dbReference type="Proteomes" id="UP000676917">
    <property type="component" value="Unassembled WGS sequence"/>
</dbReference>
<dbReference type="SUPFAM" id="SSF109604">
    <property type="entry name" value="HD-domain/PDEase-like"/>
    <property type="match status" value="1"/>
</dbReference>
<keyword evidence="2" id="KW-1185">Reference proteome</keyword>
<dbReference type="RefSeq" id="WP_244853608.1">
    <property type="nucleotide sequence ID" value="NZ_BORP01000005.1"/>
</dbReference>
<dbReference type="Pfam" id="PF13328">
    <property type="entry name" value="HD_4"/>
    <property type="match status" value="1"/>
</dbReference>
<accession>A0A919XCB9</accession>
<dbReference type="GO" id="GO:0008893">
    <property type="term" value="F:guanosine-3',5'-bis(diphosphate) 3'-diphosphatase activity"/>
    <property type="evidence" value="ECO:0007669"/>
    <property type="project" value="TreeGrafter"/>
</dbReference>
<name>A0A919XCB9_9BACI</name>
<protein>
    <recommendedName>
        <fullName evidence="3">HD domain-containing protein</fullName>
    </recommendedName>
</protein>
<dbReference type="Gene3D" id="1.10.3210.10">
    <property type="entry name" value="Hypothetical protein af1432"/>
    <property type="match status" value="1"/>
</dbReference>
<organism evidence="1 2">
    <name type="scientific">Ornithinibacillus bavariensis</name>
    <dbReference type="NCBI Taxonomy" id="545502"/>
    <lineage>
        <taxon>Bacteria</taxon>
        <taxon>Bacillati</taxon>
        <taxon>Bacillota</taxon>
        <taxon>Bacilli</taxon>
        <taxon>Bacillales</taxon>
        <taxon>Bacillaceae</taxon>
        <taxon>Ornithinibacillus</taxon>
    </lineage>
</organism>
<comment type="caution">
    <text evidence="1">The sequence shown here is derived from an EMBL/GenBank/DDBJ whole genome shotgun (WGS) entry which is preliminary data.</text>
</comment>
<evidence type="ECO:0000313" key="1">
    <source>
        <dbReference type="EMBL" id="GIO28055.1"/>
    </source>
</evidence>
<sequence length="157" mass="18168">MNLYEKALIIAKEAHKGQKQKDKVTDYIEHPIYVASLVKSEEEKAVALLHDVLEDTKITIQSLRESGIPEKVIAAVEVLTKRPQSRYFDYIELVKTNHLARVVKIADLKHNSDLSRITNPTEKDYERTEKYRRAMSFLKDTEHVSFHAYEGSLKKGR</sequence>
<reference evidence="1" key="1">
    <citation type="submission" date="2021-03" db="EMBL/GenBank/DDBJ databases">
        <title>Antimicrobial resistance genes in bacteria isolated from Japanese honey, and their potential for conferring macrolide and lincosamide resistance in the American foulbrood pathogen Paenibacillus larvae.</title>
        <authorList>
            <person name="Okamoto M."/>
            <person name="Kumagai M."/>
            <person name="Kanamori H."/>
            <person name="Takamatsu D."/>
        </authorList>
    </citation>
    <scope>NUCLEOTIDE SEQUENCE</scope>
    <source>
        <strain evidence="1">J43TS3</strain>
    </source>
</reference>
<dbReference type="InterPro" id="IPR052194">
    <property type="entry name" value="MESH1"/>
</dbReference>
<evidence type="ECO:0000313" key="2">
    <source>
        <dbReference type="Proteomes" id="UP000676917"/>
    </source>
</evidence>
<dbReference type="AlphaFoldDB" id="A0A919XCB9"/>
<dbReference type="PANTHER" id="PTHR46246:SF1">
    <property type="entry name" value="GUANOSINE-3',5'-BIS(DIPHOSPHATE) 3'-PYROPHOSPHOHYDROLASE MESH1"/>
    <property type="match status" value="1"/>
</dbReference>
<gene>
    <name evidence="1" type="ORF">J43TS3_26660</name>
</gene>
<evidence type="ECO:0008006" key="3">
    <source>
        <dbReference type="Google" id="ProtNLM"/>
    </source>
</evidence>
<dbReference type="EMBL" id="BORP01000005">
    <property type="protein sequence ID" value="GIO28055.1"/>
    <property type="molecule type" value="Genomic_DNA"/>
</dbReference>
<dbReference type="PANTHER" id="PTHR46246">
    <property type="entry name" value="GUANOSINE-3',5'-BIS(DIPHOSPHATE) 3'-PYROPHOSPHOHYDROLASE MESH1"/>
    <property type="match status" value="1"/>
</dbReference>